<keyword evidence="6 11" id="KW-0067">ATP-binding</keyword>
<dbReference type="InterPro" id="IPR051309">
    <property type="entry name" value="ABCF_ATPase"/>
</dbReference>
<dbReference type="Proteomes" id="UP000192936">
    <property type="component" value="Unassembled WGS sequence"/>
</dbReference>
<keyword evidence="1 11" id="KW-0963">Cytoplasm</keyword>
<protein>
    <recommendedName>
        <fullName evidence="11">ATP-binding protein Uup</fullName>
        <ecNumber evidence="11">3.6.1.-</ecNumber>
    </recommendedName>
</protein>
<dbReference type="GO" id="GO:0005737">
    <property type="term" value="C:cytoplasm"/>
    <property type="evidence" value="ECO:0007669"/>
    <property type="project" value="UniProtKB-SubCell"/>
</dbReference>
<name>A0A1X7H715_9PROT</name>
<evidence type="ECO:0000259" key="13">
    <source>
        <dbReference type="PROSITE" id="PS50893"/>
    </source>
</evidence>
<dbReference type="GO" id="GO:0005524">
    <property type="term" value="F:ATP binding"/>
    <property type="evidence" value="ECO:0007669"/>
    <property type="project" value="UniProtKB-UniRule"/>
</dbReference>
<feature type="binding site" evidence="11">
    <location>
        <begin position="58"/>
        <end position="65"/>
    </location>
    <ligand>
        <name>ATP</name>
        <dbReference type="ChEBI" id="CHEBI:30616"/>
        <label>1</label>
    </ligand>
</feature>
<dbReference type="STRING" id="286727.SAMN02982917_5060"/>
<dbReference type="InterPro" id="IPR027417">
    <property type="entry name" value="P-loop_NTPase"/>
</dbReference>
<evidence type="ECO:0000256" key="10">
    <source>
        <dbReference type="ARBA" id="ARBA00061478"/>
    </source>
</evidence>
<proteinExistence type="inferred from homology"/>
<dbReference type="GO" id="GO:0003677">
    <property type="term" value="F:DNA binding"/>
    <property type="evidence" value="ECO:0007669"/>
    <property type="project" value="UniProtKB-UniRule"/>
</dbReference>
<dbReference type="InterPro" id="IPR032524">
    <property type="entry name" value="ABC_tran_C"/>
</dbReference>
<dbReference type="PANTHER" id="PTHR42855">
    <property type="entry name" value="ABC TRANSPORTER ATP-BINDING SUBUNIT"/>
    <property type="match status" value="1"/>
</dbReference>
<dbReference type="PROSITE" id="PS50893">
    <property type="entry name" value="ABC_TRANSPORTER_2"/>
    <property type="match status" value="2"/>
</dbReference>
<feature type="compositionally biased region" description="Low complexity" evidence="12">
    <location>
        <begin position="528"/>
        <end position="545"/>
    </location>
</feature>
<accession>A0A1X7H715</accession>
<evidence type="ECO:0000256" key="3">
    <source>
        <dbReference type="ARBA" id="ARBA00022741"/>
    </source>
</evidence>
<dbReference type="GO" id="GO:0016887">
    <property type="term" value="F:ATP hydrolysis activity"/>
    <property type="evidence" value="ECO:0007669"/>
    <property type="project" value="UniProtKB-UniRule"/>
</dbReference>
<dbReference type="InterPro" id="IPR037118">
    <property type="entry name" value="Val-tRNA_synth_C_sf"/>
</dbReference>
<comment type="catalytic activity">
    <reaction evidence="9 11">
        <text>ATP + H2O = ADP + phosphate + H(+)</text>
        <dbReference type="Rhea" id="RHEA:13065"/>
        <dbReference type="ChEBI" id="CHEBI:15377"/>
        <dbReference type="ChEBI" id="CHEBI:15378"/>
        <dbReference type="ChEBI" id="CHEBI:30616"/>
        <dbReference type="ChEBI" id="CHEBI:43474"/>
        <dbReference type="ChEBI" id="CHEBI:456216"/>
    </reaction>
</comment>
<evidence type="ECO:0000256" key="2">
    <source>
        <dbReference type="ARBA" id="ARBA00022737"/>
    </source>
</evidence>
<dbReference type="FunFam" id="3.40.50.300:FF:000309">
    <property type="entry name" value="ABC transporter ATP-binding protein"/>
    <property type="match status" value="1"/>
</dbReference>
<evidence type="ECO:0000256" key="9">
    <source>
        <dbReference type="ARBA" id="ARBA00049360"/>
    </source>
</evidence>
<dbReference type="Pfam" id="PF16326">
    <property type="entry name" value="ABC_tran_CTD"/>
    <property type="match status" value="1"/>
</dbReference>
<sequence length="628" mass="68519">MARYNPSPSLDFPAHERSMAPPAPITALQGVTVTFGGRPLFDGIDLSIGRGDRACLVGRNGSGKSTLMKVLAGMIQPDGGTVFVQPGARLAYLPQEPDFTGCATVHDYVVQGLPADEQDEAHRVDAVLDRLQVDGNLDPRTLSGGESRRTALARTLVGNPDVMLLDEPTNHLDLPTIEWLEEELLSFRGGLLLISHDRAFLNRLAKRTLWLDRGTVRATDRGFAEFETWQAEVFEAEEAAAHKLDRKIESEMKWLREGISARRTRNMGRVRNLLDLRAGRAEQIKGGQQAKLAIAEAERGGRLVIEATGISKGFDTPEGRKTIVKNFSTRILRGDRVGLIGPNGAGKSTLLKMLTGQLDPDEGTVKLGTSLDTAYFDQRREGLDPEDTIRKVLCPFGGDAVMVNGVSRHVAGYIKDFLFDTRQLDSPVKALSGGERNRLLLARLFAKPSNVMILDEPTNDLDMDTLDLLEDVLGDYQGTLLLVSHDRDFLDRLVTSTIALEGDGTATEYAGGYSDYLVQRPAKAAPAAAAAKPKPAATAPAAAAKPRGKLSYKDQRELDELPARMDGLGTEIAKLEKALADPDLFTRDPAKFQKTGEQLHARQAALAAAEERWLELEAMREELEGGRA</sequence>
<dbReference type="SMART" id="SM00382">
    <property type="entry name" value="AAA"/>
    <property type="match status" value="2"/>
</dbReference>
<dbReference type="InterPro" id="IPR003439">
    <property type="entry name" value="ABC_transporter-like_ATP-bd"/>
</dbReference>
<comment type="similarity">
    <text evidence="10 11">Belongs to the ABC transporter superfamily. ABCF family. Uup subfamily.</text>
</comment>
<dbReference type="Gene3D" id="3.40.50.300">
    <property type="entry name" value="P-loop containing nucleotide triphosphate hydrolases"/>
    <property type="match status" value="2"/>
</dbReference>
<dbReference type="PANTHER" id="PTHR42855:SF1">
    <property type="entry name" value="ABC TRANSPORTER DOMAIN-CONTAINING PROTEIN"/>
    <property type="match status" value="1"/>
</dbReference>
<feature type="domain" description="ABC transporter" evidence="13">
    <location>
        <begin position="305"/>
        <end position="527"/>
    </location>
</feature>
<feature type="region of interest" description="Disordered" evidence="12">
    <location>
        <begin position="528"/>
        <end position="549"/>
    </location>
</feature>
<reference evidence="14 15" key="1">
    <citation type="submission" date="2017-04" db="EMBL/GenBank/DDBJ databases">
        <authorList>
            <person name="Afonso C.L."/>
            <person name="Miller P.J."/>
            <person name="Scott M.A."/>
            <person name="Spackman E."/>
            <person name="Goraichik I."/>
            <person name="Dimitrov K.M."/>
            <person name="Suarez D.L."/>
            <person name="Swayne D.E."/>
        </authorList>
    </citation>
    <scope>NUCLEOTIDE SEQUENCE [LARGE SCALE GENOMIC DNA]</scope>
    <source>
        <strain evidence="14 15">A2P</strain>
    </source>
</reference>
<dbReference type="GO" id="GO:0006281">
    <property type="term" value="P:DNA repair"/>
    <property type="evidence" value="ECO:0007669"/>
    <property type="project" value="UniProtKB-KW"/>
</dbReference>
<dbReference type="Gene3D" id="1.10.287.380">
    <property type="entry name" value="Valyl-tRNA synthetase, C-terminal domain"/>
    <property type="match status" value="1"/>
</dbReference>
<dbReference type="SUPFAM" id="SSF52540">
    <property type="entry name" value="P-loop containing nucleoside triphosphate hydrolases"/>
    <property type="match status" value="2"/>
</dbReference>
<evidence type="ECO:0000256" key="8">
    <source>
        <dbReference type="ARBA" id="ARBA00023204"/>
    </source>
</evidence>
<dbReference type="CDD" id="cd03221">
    <property type="entry name" value="ABCF_EF-3"/>
    <property type="match status" value="2"/>
</dbReference>
<feature type="domain" description="ABC transporter" evidence="13">
    <location>
        <begin position="26"/>
        <end position="238"/>
    </location>
</feature>
<dbReference type="GO" id="GO:0043022">
    <property type="term" value="F:ribosome binding"/>
    <property type="evidence" value="ECO:0007669"/>
    <property type="project" value="UniProtKB-UniRule"/>
</dbReference>
<keyword evidence="4 11" id="KW-0227">DNA damage</keyword>
<keyword evidence="3 11" id="KW-0547">Nucleotide-binding</keyword>
<dbReference type="PROSITE" id="PS00211">
    <property type="entry name" value="ABC_TRANSPORTER_1"/>
    <property type="match status" value="1"/>
</dbReference>
<evidence type="ECO:0000256" key="11">
    <source>
        <dbReference type="HAMAP-Rule" id="MF_00848"/>
    </source>
</evidence>
<dbReference type="EMBL" id="FXAK01000007">
    <property type="protein sequence ID" value="SMF80469.1"/>
    <property type="molecule type" value="Genomic_DNA"/>
</dbReference>
<dbReference type="EC" id="3.6.1.-" evidence="11"/>
<keyword evidence="8 11" id="KW-0234">DNA repair</keyword>
<evidence type="ECO:0000313" key="14">
    <source>
        <dbReference type="EMBL" id="SMF80469.1"/>
    </source>
</evidence>
<evidence type="ECO:0000256" key="7">
    <source>
        <dbReference type="ARBA" id="ARBA00023125"/>
    </source>
</evidence>
<keyword evidence="7 11" id="KW-0238">DNA-binding</keyword>
<evidence type="ECO:0000256" key="1">
    <source>
        <dbReference type="ARBA" id="ARBA00022490"/>
    </source>
</evidence>
<evidence type="ECO:0000256" key="6">
    <source>
        <dbReference type="ARBA" id="ARBA00022840"/>
    </source>
</evidence>
<evidence type="ECO:0000256" key="5">
    <source>
        <dbReference type="ARBA" id="ARBA00022801"/>
    </source>
</evidence>
<dbReference type="InterPro" id="IPR003593">
    <property type="entry name" value="AAA+_ATPase"/>
</dbReference>
<dbReference type="Pfam" id="PF00005">
    <property type="entry name" value="ABC_tran"/>
    <property type="match status" value="2"/>
</dbReference>
<dbReference type="InterPro" id="IPR043686">
    <property type="entry name" value="Uup"/>
</dbReference>
<evidence type="ECO:0000313" key="15">
    <source>
        <dbReference type="Proteomes" id="UP000192936"/>
    </source>
</evidence>
<comment type="function">
    <text evidence="11">Probably plays a role in ribosome assembly or function. May be involved in resolution of branched DNA intermediates that result from template switching in postreplication gaps. Binds DNA and has ATPase activity.</text>
</comment>
<keyword evidence="5 11" id="KW-0378">Hydrolase</keyword>
<dbReference type="InterPro" id="IPR017871">
    <property type="entry name" value="ABC_transporter-like_CS"/>
</dbReference>
<dbReference type="AlphaFoldDB" id="A0A1X7H715"/>
<gene>
    <name evidence="11" type="primary">uup</name>
    <name evidence="14" type="ORF">SAMN02982917_5060</name>
</gene>
<keyword evidence="2 11" id="KW-0677">Repeat</keyword>
<evidence type="ECO:0000256" key="4">
    <source>
        <dbReference type="ARBA" id="ARBA00022763"/>
    </source>
</evidence>
<feature type="binding site" evidence="11">
    <location>
        <begin position="341"/>
        <end position="348"/>
    </location>
    <ligand>
        <name>ATP</name>
        <dbReference type="ChEBI" id="CHEBI:30616"/>
        <label>2</label>
    </ligand>
</feature>
<comment type="subcellular location">
    <subcellularLocation>
        <location evidence="11">Cytoplasm</location>
    </subcellularLocation>
    <text evidence="11">Associates with ribosomes.</text>
</comment>
<evidence type="ECO:0000256" key="12">
    <source>
        <dbReference type="SAM" id="MobiDB-lite"/>
    </source>
</evidence>
<organism evidence="14 15">
    <name type="scientific">Azospirillum oryzae</name>
    <dbReference type="NCBI Taxonomy" id="286727"/>
    <lineage>
        <taxon>Bacteria</taxon>
        <taxon>Pseudomonadati</taxon>
        <taxon>Pseudomonadota</taxon>
        <taxon>Alphaproteobacteria</taxon>
        <taxon>Rhodospirillales</taxon>
        <taxon>Azospirillaceae</taxon>
        <taxon>Azospirillum</taxon>
    </lineage>
</organism>
<dbReference type="HAMAP" id="MF_00848">
    <property type="entry name" value="Uup"/>
    <property type="match status" value="1"/>
</dbReference>